<keyword evidence="6 9" id="KW-0068">Autocatalytic cleavage</keyword>
<evidence type="ECO:0000256" key="3">
    <source>
        <dbReference type="ARBA" id="ARBA00022571"/>
    </source>
</evidence>
<feature type="site" description="Involved in the stabilization of negative charge on the oxyanion by the formation of the oxyanion hole" evidence="9">
    <location>
        <position position="116"/>
    </location>
</feature>
<comment type="pathway">
    <text evidence="9">Amino-acid biosynthesis; L-arginine biosynthesis; L-ornithine and N-acetyl-L-glutamate from L-glutamate and N(2)-acetyl-L-ornithine (cyclic): step 1/1.</text>
</comment>
<dbReference type="Gene3D" id="3.60.70.12">
    <property type="entry name" value="L-amino peptidase D-ALA esterase/amidase"/>
    <property type="match status" value="1"/>
</dbReference>
<dbReference type="HAMAP" id="MF_01106">
    <property type="entry name" value="ArgJ"/>
    <property type="match status" value="1"/>
</dbReference>
<comment type="catalytic activity">
    <reaction evidence="8 9">
        <text>N(2)-acetyl-L-ornithine + L-glutamate = N-acetyl-L-glutamate + L-ornithine</text>
        <dbReference type="Rhea" id="RHEA:15349"/>
        <dbReference type="ChEBI" id="CHEBI:29985"/>
        <dbReference type="ChEBI" id="CHEBI:44337"/>
        <dbReference type="ChEBI" id="CHEBI:46911"/>
        <dbReference type="ChEBI" id="CHEBI:57805"/>
        <dbReference type="EC" id="2.3.1.35"/>
    </reaction>
</comment>
<proteinExistence type="inferred from homology"/>
<dbReference type="Proteomes" id="UP000078287">
    <property type="component" value="Unassembled WGS sequence"/>
</dbReference>
<dbReference type="UniPathway" id="UPA00068">
    <property type="reaction ID" value="UER00106"/>
</dbReference>
<feature type="binding site" evidence="9">
    <location>
        <position position="405"/>
    </location>
    <ligand>
        <name>substrate</name>
    </ligand>
</feature>
<dbReference type="CDD" id="cd02152">
    <property type="entry name" value="OAT"/>
    <property type="match status" value="1"/>
</dbReference>
<name>A0A178MFB0_9CHLR</name>
<evidence type="ECO:0000256" key="4">
    <source>
        <dbReference type="ARBA" id="ARBA00022605"/>
    </source>
</evidence>
<feature type="binding site" evidence="9">
    <location>
        <position position="180"/>
    </location>
    <ligand>
        <name>substrate</name>
    </ligand>
</feature>
<dbReference type="GO" id="GO:0006592">
    <property type="term" value="P:ornithine biosynthetic process"/>
    <property type="evidence" value="ECO:0007669"/>
    <property type="project" value="TreeGrafter"/>
</dbReference>
<dbReference type="InterPro" id="IPR016117">
    <property type="entry name" value="ArgJ-like_dom_sf"/>
</dbReference>
<feature type="active site" description="Nucleophile" evidence="9">
    <location>
        <position position="191"/>
    </location>
</feature>
<dbReference type="FunFam" id="3.60.70.12:FF:000001">
    <property type="entry name" value="Arginine biosynthesis bifunctional protein ArgJ, chloroplastic"/>
    <property type="match status" value="1"/>
</dbReference>
<dbReference type="EMBL" id="LWQS01000042">
    <property type="protein sequence ID" value="OAN46827.1"/>
    <property type="molecule type" value="Genomic_DNA"/>
</dbReference>
<reference evidence="10 11" key="1">
    <citation type="submission" date="2016-04" db="EMBL/GenBank/DDBJ databases">
        <title>Chloroflexus islandicus sp. nov., a thermophilic filamentous anoxygenic phototrophic bacterium from geyser Strokkur (Iceland).</title>
        <authorList>
            <person name="Gaisin V.A."/>
            <person name="Kalashnikov A.M."/>
            <person name="Sukhacheva M.V."/>
            <person name="Grouzdev D.S."/>
            <person name="Ivanov T.M."/>
            <person name="Kuznetsov B."/>
            <person name="Gorlenko V.M."/>
        </authorList>
    </citation>
    <scope>NUCLEOTIDE SEQUENCE [LARGE SCALE GENOMIC DNA]</scope>
    <source>
        <strain evidence="11">isl-2</strain>
    </source>
</reference>
<feature type="binding site" evidence="9">
    <location>
        <position position="153"/>
    </location>
    <ligand>
        <name>substrate</name>
    </ligand>
</feature>
<comment type="pathway">
    <text evidence="9">Amino-acid biosynthesis; L-arginine biosynthesis; N(2)-acetyl-L-ornithine from L-glutamate: step 1/4.</text>
</comment>
<gene>
    <name evidence="9" type="primary">argJ</name>
    <name evidence="10" type="ORF">A6A03_11745</name>
</gene>
<feature type="binding site" evidence="9">
    <location>
        <position position="400"/>
    </location>
    <ligand>
        <name>substrate</name>
    </ligand>
</feature>
<dbReference type="Pfam" id="PF01960">
    <property type="entry name" value="ArgJ"/>
    <property type="match status" value="1"/>
</dbReference>
<dbReference type="InterPro" id="IPR042195">
    <property type="entry name" value="ArgJ_beta_C"/>
</dbReference>
<evidence type="ECO:0000256" key="8">
    <source>
        <dbReference type="ARBA" id="ARBA00049439"/>
    </source>
</evidence>
<keyword evidence="3 9" id="KW-0055">Arginine biosynthesis</keyword>
<feature type="binding site" evidence="9">
    <location>
        <position position="191"/>
    </location>
    <ligand>
        <name>substrate</name>
    </ligand>
</feature>
<dbReference type="OrthoDB" id="9804242at2"/>
<dbReference type="InterPro" id="IPR002813">
    <property type="entry name" value="Arg_biosynth_ArgJ"/>
</dbReference>
<keyword evidence="11" id="KW-1185">Reference proteome</keyword>
<feature type="chain" id="PRO_5023286060" description="Arginine biosynthesis bifunctional protein ArgJ beta chain" evidence="9">
    <location>
        <begin position="191"/>
        <end position="405"/>
    </location>
</feature>
<keyword evidence="9" id="KW-0511">Multifunctional enzyme</keyword>
<comment type="caution">
    <text evidence="10">The sequence shown here is derived from an EMBL/GenBank/DDBJ whole genome shotgun (WGS) entry which is preliminary data.</text>
</comment>
<accession>A0A178MFB0</accession>
<dbReference type="GO" id="GO:0006526">
    <property type="term" value="P:L-arginine biosynthetic process"/>
    <property type="evidence" value="ECO:0007669"/>
    <property type="project" value="UniProtKB-UniRule"/>
</dbReference>
<comment type="subcellular location">
    <subcellularLocation>
        <location evidence="9">Cytoplasm</location>
    </subcellularLocation>
</comment>
<organism evidence="10 11">
    <name type="scientific">Chloroflexus islandicus</name>
    <dbReference type="NCBI Taxonomy" id="1707952"/>
    <lineage>
        <taxon>Bacteria</taxon>
        <taxon>Bacillati</taxon>
        <taxon>Chloroflexota</taxon>
        <taxon>Chloroflexia</taxon>
        <taxon>Chloroflexales</taxon>
        <taxon>Chloroflexineae</taxon>
        <taxon>Chloroflexaceae</taxon>
        <taxon>Chloroflexus</taxon>
    </lineage>
</organism>
<evidence type="ECO:0000313" key="11">
    <source>
        <dbReference type="Proteomes" id="UP000078287"/>
    </source>
</evidence>
<keyword evidence="4 9" id="KW-0028">Amino-acid biosynthesis</keyword>
<dbReference type="PANTHER" id="PTHR23100">
    <property type="entry name" value="ARGININE BIOSYNTHESIS BIFUNCTIONAL PROTEIN ARGJ"/>
    <property type="match status" value="1"/>
</dbReference>
<keyword evidence="5 9" id="KW-0808">Transferase</keyword>
<comment type="subunit">
    <text evidence="2 9">Heterotetramer of two alpha and two beta chains.</text>
</comment>
<dbReference type="GO" id="GO:0004042">
    <property type="term" value="F:L-glutamate N-acetyltransferase activity"/>
    <property type="evidence" value="ECO:0007669"/>
    <property type="project" value="UniProtKB-UniRule"/>
</dbReference>
<evidence type="ECO:0000256" key="5">
    <source>
        <dbReference type="ARBA" id="ARBA00022679"/>
    </source>
</evidence>
<evidence type="ECO:0000256" key="9">
    <source>
        <dbReference type="HAMAP-Rule" id="MF_01106"/>
    </source>
</evidence>
<comment type="similarity">
    <text evidence="1 9">Belongs to the ArgJ family.</text>
</comment>
<dbReference type="GO" id="GO:0005737">
    <property type="term" value="C:cytoplasm"/>
    <property type="evidence" value="ECO:0007669"/>
    <property type="project" value="UniProtKB-SubCell"/>
</dbReference>
<keyword evidence="9" id="KW-0963">Cytoplasm</keyword>
<dbReference type="FunFam" id="3.10.20.340:FF:000001">
    <property type="entry name" value="Arginine biosynthesis bifunctional protein ArgJ, chloroplastic"/>
    <property type="match status" value="1"/>
</dbReference>
<feature type="site" description="Involved in the stabilization of negative charge on the oxyanion by the formation of the oxyanion hole" evidence="9">
    <location>
        <position position="117"/>
    </location>
</feature>
<dbReference type="Gene3D" id="3.10.20.340">
    <property type="entry name" value="ArgJ beta chain, C-terminal domain"/>
    <property type="match status" value="1"/>
</dbReference>
<evidence type="ECO:0000256" key="1">
    <source>
        <dbReference type="ARBA" id="ARBA00006774"/>
    </source>
</evidence>
<keyword evidence="7 9" id="KW-0012">Acyltransferase</keyword>
<dbReference type="STRING" id="1707952.A6A03_11745"/>
<dbReference type="AlphaFoldDB" id="A0A178MFB0"/>
<dbReference type="EC" id="2.3.1.1" evidence="9"/>
<protein>
    <recommendedName>
        <fullName evidence="9">Arginine biosynthesis bifunctional protein ArgJ</fullName>
    </recommendedName>
    <domain>
        <recommendedName>
            <fullName evidence="9">Glutamate N-acetyltransferase</fullName>
            <ecNumber evidence="9">2.3.1.35</ecNumber>
        </recommendedName>
        <alternativeName>
            <fullName evidence="9">Ornithine acetyltransferase</fullName>
            <shortName evidence="9">OATase</shortName>
        </alternativeName>
        <alternativeName>
            <fullName evidence="9">Ornithine transacetylase</fullName>
        </alternativeName>
    </domain>
    <domain>
        <recommendedName>
            <fullName evidence="9">Amino-acid acetyltransferase</fullName>
            <ecNumber evidence="9">2.3.1.1</ecNumber>
        </recommendedName>
        <alternativeName>
            <fullName evidence="9">N-acetylglutamate synthase</fullName>
            <shortName evidence="9">AGSase</shortName>
        </alternativeName>
    </domain>
    <component>
        <recommendedName>
            <fullName evidence="9">Arginine biosynthesis bifunctional protein ArgJ alpha chain</fullName>
        </recommendedName>
    </component>
    <component>
        <recommendedName>
            <fullName evidence="9">Arginine biosynthesis bifunctional protein ArgJ beta chain</fullName>
        </recommendedName>
    </component>
</protein>
<dbReference type="NCBIfam" id="NF003802">
    <property type="entry name" value="PRK05388.1"/>
    <property type="match status" value="1"/>
</dbReference>
<feature type="site" description="Cleavage; by autolysis" evidence="9">
    <location>
        <begin position="190"/>
        <end position="191"/>
    </location>
</feature>
<dbReference type="RefSeq" id="WP_066785392.1">
    <property type="nucleotide sequence ID" value="NZ_LWQS01000042.1"/>
</dbReference>
<comment type="catalytic activity">
    <reaction evidence="9">
        <text>L-glutamate + acetyl-CoA = N-acetyl-L-glutamate + CoA + H(+)</text>
        <dbReference type="Rhea" id="RHEA:24292"/>
        <dbReference type="ChEBI" id="CHEBI:15378"/>
        <dbReference type="ChEBI" id="CHEBI:29985"/>
        <dbReference type="ChEBI" id="CHEBI:44337"/>
        <dbReference type="ChEBI" id="CHEBI:57287"/>
        <dbReference type="ChEBI" id="CHEBI:57288"/>
        <dbReference type="EC" id="2.3.1.1"/>
    </reaction>
</comment>
<dbReference type="PANTHER" id="PTHR23100:SF0">
    <property type="entry name" value="ARGININE BIOSYNTHESIS BIFUNCTIONAL PROTEIN ARGJ, MITOCHONDRIAL"/>
    <property type="match status" value="1"/>
</dbReference>
<dbReference type="EC" id="2.3.1.35" evidence="9"/>
<evidence type="ECO:0000256" key="7">
    <source>
        <dbReference type="ARBA" id="ARBA00023315"/>
    </source>
</evidence>
<comment type="function">
    <text evidence="9">Catalyzes two activities which are involved in the cyclic version of arginine biosynthesis: the synthesis of N-acetylglutamate from glutamate and acetyl-CoA as the acetyl donor, and of ornithine by transacetylation between N(2)-acetylornithine and glutamate.</text>
</comment>
<sequence length="405" mass="41865">MISFLADGHVASPRGWRAAVAACGIKYANRDDLALVVSDYPATAAAVFTTNAVKAAPVLYDMALMAQGGDLRAVVINAGNANACTGVDGDAAAVAMARAVEQALDLPPNSVFVMSTGTIGVPMPVDKITRGIAEAATRLSPDHGLAVARAIMTTDTRPKHCAVTVTLPDGNVITIGGMAKGAGMIHPNMATMLAVVTTDAAVPRDVLDAAMRQVLEVSFNSISIDGDTSTNDTLLVMANGVSGAPPITDLASPAGAAFIAGLTAVCQHLAHAIVRDGEGATRFVTITVRGAVNNAEAKQAAMTIARSPLVKTALFGADPNWGRVLCAIGYSGVTVDPNRVVLHFGGMRVLENGLPLPFDEKAAHKLLDVPDITIDADLGLGDGSATVWTCDFSYDYVRINAEYRT</sequence>
<dbReference type="SUPFAM" id="SSF56266">
    <property type="entry name" value="DmpA/ArgJ-like"/>
    <property type="match status" value="1"/>
</dbReference>
<dbReference type="GO" id="GO:0004358">
    <property type="term" value="F:L-glutamate N-acetyltransferase activity, acting on acetyl-L-ornithine as donor"/>
    <property type="evidence" value="ECO:0007669"/>
    <property type="project" value="UniProtKB-UniRule"/>
</dbReference>
<feature type="chain" id="PRO_5023286058" description="Arginine biosynthesis bifunctional protein ArgJ alpha chain" evidence="9">
    <location>
        <begin position="1"/>
        <end position="190"/>
    </location>
</feature>
<dbReference type="NCBIfam" id="TIGR00120">
    <property type="entry name" value="ArgJ"/>
    <property type="match status" value="1"/>
</dbReference>
<evidence type="ECO:0000256" key="6">
    <source>
        <dbReference type="ARBA" id="ARBA00022813"/>
    </source>
</evidence>
<feature type="binding site" evidence="9">
    <location>
        <position position="278"/>
    </location>
    <ligand>
        <name>substrate</name>
    </ligand>
</feature>
<evidence type="ECO:0000256" key="2">
    <source>
        <dbReference type="ARBA" id="ARBA00011475"/>
    </source>
</evidence>
<evidence type="ECO:0000313" key="10">
    <source>
        <dbReference type="EMBL" id="OAN46827.1"/>
    </source>
</evidence>